<organism evidence="1">
    <name type="scientific">Octopus bimaculoides</name>
    <name type="common">California two-spotted octopus</name>
    <dbReference type="NCBI Taxonomy" id="37653"/>
    <lineage>
        <taxon>Eukaryota</taxon>
        <taxon>Metazoa</taxon>
        <taxon>Spiralia</taxon>
        <taxon>Lophotrochozoa</taxon>
        <taxon>Mollusca</taxon>
        <taxon>Cephalopoda</taxon>
        <taxon>Coleoidea</taxon>
        <taxon>Octopodiformes</taxon>
        <taxon>Octopoda</taxon>
        <taxon>Incirrata</taxon>
        <taxon>Octopodidae</taxon>
        <taxon>Octopus</taxon>
    </lineage>
</organism>
<gene>
    <name evidence="1" type="ORF">OCBIM_22038179mg</name>
</gene>
<evidence type="ECO:0000313" key="1">
    <source>
        <dbReference type="EMBL" id="KOF73241.1"/>
    </source>
</evidence>
<sequence length="177" mass="20579">MNIKRLELKNYFRLHGHYVTGKEPDLVERLKGIKIIAIKNVNELKSTHEKCTSDRNKQKRVSPLGEVLPDPNVLKSDWTKDLHKMPNFTDNDVYNCLVLRRKVKRQLRFGIFYHGRHVRNIEYHVITENYSHCIVRCRVIPSTPTSKKKNNPDHRVSKVTGNVHSADCNCTAGKEHA</sequence>
<dbReference type="AlphaFoldDB" id="A0A0L8G886"/>
<proteinExistence type="predicted"/>
<accession>A0A0L8G886</accession>
<dbReference type="EMBL" id="KQ423229">
    <property type="protein sequence ID" value="KOF73241.1"/>
    <property type="molecule type" value="Genomic_DNA"/>
</dbReference>
<protein>
    <submittedName>
        <fullName evidence="1">Uncharacterized protein</fullName>
    </submittedName>
</protein>
<reference evidence="1" key="1">
    <citation type="submission" date="2015-07" db="EMBL/GenBank/DDBJ databases">
        <title>MeaNS - Measles Nucleotide Surveillance Program.</title>
        <authorList>
            <person name="Tran T."/>
            <person name="Druce J."/>
        </authorList>
    </citation>
    <scope>NUCLEOTIDE SEQUENCE</scope>
    <source>
        <strain evidence="1">UCB-OBI-ISO-001</strain>
        <tissue evidence="1">Gonad</tissue>
    </source>
</reference>
<name>A0A0L8G886_OCTBM</name>